<accession>A0A5J4RGR0</accession>
<sequence length="292" mass="33251">MNELITNMIFDNAVKEVEQKDTQPIAKPVFKTENIALYVGDCLEIMKQFPDNCVDMIFADPPYNLSNDGVTCYAGRMVTVNKGDWDKSKGFEEDLKFHETWITECRRILKPEGTIWISGTNHSIYQCGYLLQKLNFHILNDISWFKPNAAPNLACTTFAHSHETLLWARKEKKARHIFNYEQMKNGNFPEDKIKAPSKQMRSVWSIPTPSPEEKVFGKHPTQKPVALLTRIVLASTTEGNLILDPFNGGGTTGIAAKMVGNRKYIGIDINREFITLTEKRLKQLIQQPTLSL</sequence>
<dbReference type="InterPro" id="IPR001091">
    <property type="entry name" value="RM_Methyltransferase"/>
</dbReference>
<comment type="caution">
    <text evidence="5">The sequence shown here is derived from an EMBL/GenBank/DDBJ whole genome shotgun (WGS) entry which is preliminary data.</text>
</comment>
<evidence type="ECO:0000256" key="1">
    <source>
        <dbReference type="ARBA" id="ARBA00006594"/>
    </source>
</evidence>
<dbReference type="GO" id="GO:0003677">
    <property type="term" value="F:DNA binding"/>
    <property type="evidence" value="ECO:0007669"/>
    <property type="project" value="InterPro"/>
</dbReference>
<dbReference type="Gene3D" id="3.40.50.150">
    <property type="entry name" value="Vaccinia Virus protein VP39"/>
    <property type="match status" value="1"/>
</dbReference>
<dbReference type="GO" id="GO:0005737">
    <property type="term" value="C:cytoplasm"/>
    <property type="evidence" value="ECO:0007669"/>
    <property type="project" value="TreeGrafter"/>
</dbReference>
<dbReference type="EC" id="2.1.1.72" evidence="5"/>
<gene>
    <name evidence="5" type="ORF">EZS27_019149</name>
</gene>
<name>A0A5J4RGR0_9ZZZZ</name>
<dbReference type="PRINTS" id="PR00508">
    <property type="entry name" value="S21N4MTFRASE"/>
</dbReference>
<reference evidence="5" key="1">
    <citation type="submission" date="2019-03" db="EMBL/GenBank/DDBJ databases">
        <title>Single cell metagenomics reveals metabolic interactions within the superorganism composed of flagellate Streblomastix strix and complex community of Bacteroidetes bacteria on its surface.</title>
        <authorList>
            <person name="Treitli S.C."/>
            <person name="Kolisko M."/>
            <person name="Husnik F."/>
            <person name="Keeling P."/>
            <person name="Hampl V."/>
        </authorList>
    </citation>
    <scope>NUCLEOTIDE SEQUENCE</scope>
    <source>
        <strain evidence="5">STM</strain>
    </source>
</reference>
<feature type="domain" description="DNA methylase N-4/N-6" evidence="4">
    <location>
        <begin position="54"/>
        <end position="278"/>
    </location>
</feature>
<proteinExistence type="inferred from homology"/>
<dbReference type="GO" id="GO:0008170">
    <property type="term" value="F:N-methyltransferase activity"/>
    <property type="evidence" value="ECO:0007669"/>
    <property type="project" value="InterPro"/>
</dbReference>
<comment type="similarity">
    <text evidence="1">Belongs to the N(4)/N(6)-methyltransferase family.</text>
</comment>
<organism evidence="5">
    <name type="scientific">termite gut metagenome</name>
    <dbReference type="NCBI Taxonomy" id="433724"/>
    <lineage>
        <taxon>unclassified sequences</taxon>
        <taxon>metagenomes</taxon>
        <taxon>organismal metagenomes</taxon>
    </lineage>
</organism>
<dbReference type="PANTHER" id="PTHR13370:SF3">
    <property type="entry name" value="TRNA (GUANINE(10)-N2)-METHYLTRANSFERASE HOMOLOG"/>
    <property type="match status" value="1"/>
</dbReference>
<dbReference type="GO" id="GO:0009007">
    <property type="term" value="F:site-specific DNA-methyltransferase (adenine-specific) activity"/>
    <property type="evidence" value="ECO:0007669"/>
    <property type="project" value="UniProtKB-EC"/>
</dbReference>
<protein>
    <submittedName>
        <fullName evidence="5">Modification methylase DpnIIB</fullName>
        <ecNumber evidence="5">2.1.1.72</ecNumber>
    </submittedName>
</protein>
<dbReference type="InterPro" id="IPR029063">
    <property type="entry name" value="SAM-dependent_MTases_sf"/>
</dbReference>
<evidence type="ECO:0000256" key="2">
    <source>
        <dbReference type="ARBA" id="ARBA00022603"/>
    </source>
</evidence>
<dbReference type="GO" id="GO:0032259">
    <property type="term" value="P:methylation"/>
    <property type="evidence" value="ECO:0007669"/>
    <property type="project" value="UniProtKB-KW"/>
</dbReference>
<evidence type="ECO:0000256" key="3">
    <source>
        <dbReference type="ARBA" id="ARBA00022679"/>
    </source>
</evidence>
<dbReference type="Pfam" id="PF01555">
    <property type="entry name" value="N6_N4_Mtase"/>
    <property type="match status" value="1"/>
</dbReference>
<dbReference type="AlphaFoldDB" id="A0A5J4RGR0"/>
<keyword evidence="2 5" id="KW-0489">Methyltransferase</keyword>
<dbReference type="SUPFAM" id="SSF53335">
    <property type="entry name" value="S-adenosyl-L-methionine-dependent methyltransferases"/>
    <property type="match status" value="1"/>
</dbReference>
<keyword evidence="3 5" id="KW-0808">Transferase</keyword>
<dbReference type="PROSITE" id="PS00092">
    <property type="entry name" value="N6_MTASE"/>
    <property type="match status" value="1"/>
</dbReference>
<dbReference type="EMBL" id="SNRY01001253">
    <property type="protein sequence ID" value="KAA6332340.1"/>
    <property type="molecule type" value="Genomic_DNA"/>
</dbReference>
<evidence type="ECO:0000259" key="4">
    <source>
        <dbReference type="Pfam" id="PF01555"/>
    </source>
</evidence>
<dbReference type="InterPro" id="IPR002941">
    <property type="entry name" value="DNA_methylase_N4/N6"/>
</dbReference>
<dbReference type="PANTHER" id="PTHR13370">
    <property type="entry name" value="RNA METHYLASE-RELATED"/>
    <property type="match status" value="1"/>
</dbReference>
<evidence type="ECO:0000313" key="5">
    <source>
        <dbReference type="EMBL" id="KAA6332340.1"/>
    </source>
</evidence>
<dbReference type="InterPro" id="IPR002052">
    <property type="entry name" value="DNA_methylase_N6_adenine_CS"/>
</dbReference>